<sequence>MESISKDSPFQSPCETRASTQPTNALNSSSAWASLIPIMAMSAWGMPLIAEGLLLVVFVNRVSDQSLLPSPETQTALGRGTIIFLVGGVFATMLGLKALKRIPNVGYHLIAGSISISLVISTIAAIGMWIHFFALQLLK</sequence>
<dbReference type="Proteomes" id="UP000238322">
    <property type="component" value="Unassembled WGS sequence"/>
</dbReference>
<feature type="transmembrane region" description="Helical" evidence="2">
    <location>
        <begin position="80"/>
        <end position="99"/>
    </location>
</feature>
<evidence type="ECO:0000256" key="1">
    <source>
        <dbReference type="SAM" id="MobiDB-lite"/>
    </source>
</evidence>
<dbReference type="EMBL" id="PUHY01000010">
    <property type="protein sequence ID" value="PQO34146.1"/>
    <property type="molecule type" value="Genomic_DNA"/>
</dbReference>
<organism evidence="3 4">
    <name type="scientific">Blastopirellula marina</name>
    <dbReference type="NCBI Taxonomy" id="124"/>
    <lineage>
        <taxon>Bacteria</taxon>
        <taxon>Pseudomonadati</taxon>
        <taxon>Planctomycetota</taxon>
        <taxon>Planctomycetia</taxon>
        <taxon>Pirellulales</taxon>
        <taxon>Pirellulaceae</taxon>
        <taxon>Blastopirellula</taxon>
    </lineage>
</organism>
<feature type="transmembrane region" description="Helical" evidence="2">
    <location>
        <begin position="31"/>
        <end position="59"/>
    </location>
</feature>
<evidence type="ECO:0000256" key="2">
    <source>
        <dbReference type="SAM" id="Phobius"/>
    </source>
</evidence>
<accession>A0A2S8FPP1</accession>
<feature type="compositionally biased region" description="Polar residues" evidence="1">
    <location>
        <begin position="1"/>
        <end position="23"/>
    </location>
</feature>
<protein>
    <submittedName>
        <fullName evidence="3">Uncharacterized protein</fullName>
    </submittedName>
</protein>
<reference evidence="3 4" key="1">
    <citation type="submission" date="2018-02" db="EMBL/GenBank/DDBJ databases">
        <title>Comparative genomes isolates from brazilian mangrove.</title>
        <authorList>
            <person name="Araujo J.E."/>
            <person name="Taketani R.G."/>
            <person name="Silva M.C.P."/>
            <person name="Loureco M.V."/>
            <person name="Andreote F.D."/>
        </authorList>
    </citation>
    <scope>NUCLEOTIDE SEQUENCE [LARGE SCALE GENOMIC DNA]</scope>
    <source>
        <strain evidence="3 4">Hex-1 MGV</strain>
    </source>
</reference>
<comment type="caution">
    <text evidence="3">The sequence shown here is derived from an EMBL/GenBank/DDBJ whole genome shotgun (WGS) entry which is preliminary data.</text>
</comment>
<evidence type="ECO:0000313" key="3">
    <source>
        <dbReference type="EMBL" id="PQO34146.1"/>
    </source>
</evidence>
<name>A0A2S8FPP1_9BACT</name>
<feature type="region of interest" description="Disordered" evidence="1">
    <location>
        <begin position="1"/>
        <end position="25"/>
    </location>
</feature>
<gene>
    <name evidence="3" type="ORF">C5Y83_11430</name>
</gene>
<evidence type="ECO:0000313" key="4">
    <source>
        <dbReference type="Proteomes" id="UP000238322"/>
    </source>
</evidence>
<dbReference type="RefSeq" id="WP_105329876.1">
    <property type="nucleotide sequence ID" value="NZ_PUHY01000010.1"/>
</dbReference>
<feature type="transmembrane region" description="Helical" evidence="2">
    <location>
        <begin position="105"/>
        <end position="135"/>
    </location>
</feature>
<keyword evidence="2" id="KW-0472">Membrane</keyword>
<keyword evidence="2" id="KW-1133">Transmembrane helix</keyword>
<keyword evidence="2" id="KW-0812">Transmembrane</keyword>
<dbReference type="AlphaFoldDB" id="A0A2S8FPP1"/>
<proteinExistence type="predicted"/>